<dbReference type="SMART" id="SM00432">
    <property type="entry name" value="MADS"/>
    <property type="match status" value="1"/>
</dbReference>
<dbReference type="GO" id="GO:0005634">
    <property type="term" value="C:nucleus"/>
    <property type="evidence" value="ECO:0007669"/>
    <property type="project" value="UniProtKB-SubCell"/>
</dbReference>
<dbReference type="PANTHER" id="PTHR11945:SF534">
    <property type="entry name" value="MYOCYTE-SPECIFIC ENHANCER FACTOR 2"/>
    <property type="match status" value="1"/>
</dbReference>
<keyword evidence="7" id="KW-1185">Reference proteome</keyword>
<evidence type="ECO:0000256" key="5">
    <source>
        <dbReference type="ARBA" id="ARBA00023242"/>
    </source>
</evidence>
<accession>A0A6P5SM54</accession>
<keyword evidence="3" id="KW-0238">DNA-binding</keyword>
<dbReference type="InterPro" id="IPR033897">
    <property type="entry name" value="SRF-like_MADS-box"/>
</dbReference>
<evidence type="ECO:0000256" key="3">
    <source>
        <dbReference type="ARBA" id="ARBA00023125"/>
    </source>
</evidence>
<dbReference type="AlphaFoldDB" id="A0A6P5SM54"/>
<dbReference type="GO" id="GO:0000978">
    <property type="term" value="F:RNA polymerase II cis-regulatory region sequence-specific DNA binding"/>
    <property type="evidence" value="ECO:0007669"/>
    <property type="project" value="TreeGrafter"/>
</dbReference>
<dbReference type="GO" id="GO:0045944">
    <property type="term" value="P:positive regulation of transcription by RNA polymerase II"/>
    <property type="evidence" value="ECO:0007669"/>
    <property type="project" value="InterPro"/>
</dbReference>
<dbReference type="GeneID" id="110757384"/>
<gene>
    <name evidence="8" type="primary">LOC110757384</name>
</gene>
<evidence type="ECO:0000313" key="8">
    <source>
        <dbReference type="RefSeq" id="XP_021814671.1"/>
    </source>
</evidence>
<dbReference type="KEGG" id="pavi:110757384"/>
<protein>
    <submittedName>
        <fullName evidence="8">Agamous-like MADS-box protein AGL82</fullName>
    </submittedName>
</protein>
<dbReference type="InterPro" id="IPR002100">
    <property type="entry name" value="TF_MADSbox"/>
</dbReference>
<keyword evidence="4" id="KW-0804">Transcription</keyword>
<name>A0A6P5SM54_PRUAV</name>
<dbReference type="GO" id="GO:0000981">
    <property type="term" value="F:DNA-binding transcription factor activity, RNA polymerase II-specific"/>
    <property type="evidence" value="ECO:0007669"/>
    <property type="project" value="InterPro"/>
</dbReference>
<evidence type="ECO:0000256" key="1">
    <source>
        <dbReference type="ARBA" id="ARBA00004123"/>
    </source>
</evidence>
<sequence>MGRGRLKMELIANERSRKTTFQKRSKGMMKKAYEFSTLCEVDVCIIIYGPKLTDRPPELQTWPQNSEQVDRIINKYKASTMSKPAKKTFDLSDLLMDRKNKVYADIYRARKEMYETKYPTWDERIESFSENQLEALLDKLDAKLETGKRTLLNKRNGAAHRVPVTKKVRMGGNPNMGESSSQKEPCNSYMQEHYHEEDQNPTSSLNNNTVDMLQPFAVSSFDHHQPSDQTLPFDNSDQYLNNLMAPNPSSMAMWMLMEGNYNYSTLQYRAGDSSSAHYSQSPLEGYHCNYSDQMNMNMMMTNNNIGPLSSSSMSHYYARLMQPAVPYMHQMMPPSLSSHQLLQVHTSQVKEDQYEDINQYLVMNNKMG</sequence>
<evidence type="ECO:0000259" key="6">
    <source>
        <dbReference type="PROSITE" id="PS50066"/>
    </source>
</evidence>
<dbReference type="SUPFAM" id="SSF55455">
    <property type="entry name" value="SRF-like"/>
    <property type="match status" value="1"/>
</dbReference>
<evidence type="ECO:0000256" key="2">
    <source>
        <dbReference type="ARBA" id="ARBA00023015"/>
    </source>
</evidence>
<dbReference type="PRINTS" id="PR00404">
    <property type="entry name" value="MADSDOMAIN"/>
</dbReference>
<proteinExistence type="predicted"/>
<dbReference type="InterPro" id="IPR036879">
    <property type="entry name" value="TF_MADSbox_sf"/>
</dbReference>
<dbReference type="GO" id="GO:0046983">
    <property type="term" value="F:protein dimerization activity"/>
    <property type="evidence" value="ECO:0007669"/>
    <property type="project" value="InterPro"/>
</dbReference>
<dbReference type="RefSeq" id="XP_021814671.1">
    <property type="nucleotide sequence ID" value="XM_021958979.1"/>
</dbReference>
<keyword evidence="2" id="KW-0805">Transcription regulation</keyword>
<dbReference type="Proteomes" id="UP000515124">
    <property type="component" value="Unplaced"/>
</dbReference>
<reference evidence="8" key="1">
    <citation type="submission" date="2025-08" db="UniProtKB">
        <authorList>
            <consortium name="RefSeq"/>
        </authorList>
    </citation>
    <scope>IDENTIFICATION</scope>
</reference>
<comment type="subcellular location">
    <subcellularLocation>
        <location evidence="1">Nucleus</location>
    </subcellularLocation>
</comment>
<dbReference type="Gramene" id="Pav_sc0000582.1_g340.1.mk:mrna">
    <property type="protein sequence ID" value="Pav_sc0000582.1_g340.1.mk:CDS:1"/>
    <property type="gene ID" value="Pav_sc0000582.1_g340.1.mk"/>
</dbReference>
<dbReference type="PROSITE" id="PS50066">
    <property type="entry name" value="MADS_BOX_2"/>
    <property type="match status" value="1"/>
</dbReference>
<dbReference type="Pfam" id="PF00319">
    <property type="entry name" value="SRF-TF"/>
    <property type="match status" value="1"/>
</dbReference>
<dbReference type="PANTHER" id="PTHR11945">
    <property type="entry name" value="MADS BOX PROTEIN"/>
    <property type="match status" value="1"/>
</dbReference>
<feature type="domain" description="MADS-box" evidence="6">
    <location>
        <begin position="1"/>
        <end position="51"/>
    </location>
</feature>
<organism evidence="7 8">
    <name type="scientific">Prunus avium</name>
    <name type="common">Cherry</name>
    <name type="synonym">Cerasus avium</name>
    <dbReference type="NCBI Taxonomy" id="42229"/>
    <lineage>
        <taxon>Eukaryota</taxon>
        <taxon>Viridiplantae</taxon>
        <taxon>Streptophyta</taxon>
        <taxon>Embryophyta</taxon>
        <taxon>Tracheophyta</taxon>
        <taxon>Spermatophyta</taxon>
        <taxon>Magnoliopsida</taxon>
        <taxon>eudicotyledons</taxon>
        <taxon>Gunneridae</taxon>
        <taxon>Pentapetalae</taxon>
        <taxon>rosids</taxon>
        <taxon>fabids</taxon>
        <taxon>Rosales</taxon>
        <taxon>Rosaceae</taxon>
        <taxon>Amygdaloideae</taxon>
        <taxon>Amygdaleae</taxon>
        <taxon>Prunus</taxon>
    </lineage>
</organism>
<evidence type="ECO:0000313" key="7">
    <source>
        <dbReference type="Proteomes" id="UP000515124"/>
    </source>
</evidence>
<dbReference type="CDD" id="cd00266">
    <property type="entry name" value="MADS_SRF_like"/>
    <property type="match status" value="1"/>
</dbReference>
<dbReference type="Gene3D" id="3.40.1810.10">
    <property type="entry name" value="Transcription factor, MADS-box"/>
    <property type="match status" value="1"/>
</dbReference>
<evidence type="ECO:0000256" key="4">
    <source>
        <dbReference type="ARBA" id="ARBA00023163"/>
    </source>
</evidence>
<keyword evidence="5" id="KW-0539">Nucleus</keyword>